<evidence type="ECO:0000259" key="8">
    <source>
        <dbReference type="PROSITE" id="PS50893"/>
    </source>
</evidence>
<dbReference type="CDD" id="cd03262">
    <property type="entry name" value="ABC_HisP_GlnQ"/>
    <property type="match status" value="1"/>
</dbReference>
<dbReference type="HOGENOM" id="CLU_000604_1_22_7"/>
<comment type="function">
    <text evidence="5">Most probably involved, with PEB1, in a binding-protein-dependent transport system for an amino acid. Probably responsible for energy coupling to the transport system.</text>
</comment>
<dbReference type="Gene3D" id="3.40.50.300">
    <property type="entry name" value="P-loop containing nucleotide triphosphate hydrolases"/>
    <property type="match status" value="1"/>
</dbReference>
<organism evidence="9 10">
    <name type="scientific">Nitratifractor salsuginis (strain DSM 16511 / JCM 12458 / E9I37-1)</name>
    <dbReference type="NCBI Taxonomy" id="749222"/>
    <lineage>
        <taxon>Bacteria</taxon>
        <taxon>Pseudomonadati</taxon>
        <taxon>Campylobacterota</taxon>
        <taxon>Epsilonproteobacteria</taxon>
        <taxon>Campylobacterales</taxon>
        <taxon>Sulfurovaceae</taxon>
        <taxon>Nitratifractor</taxon>
    </lineage>
</organism>
<dbReference type="InterPro" id="IPR017871">
    <property type="entry name" value="ABC_transporter-like_CS"/>
</dbReference>
<evidence type="ECO:0000313" key="9">
    <source>
        <dbReference type="EMBL" id="ADV46951.1"/>
    </source>
</evidence>
<comment type="similarity">
    <text evidence="1">Belongs to the ABC transporter superfamily.</text>
</comment>
<feature type="compositionally biased region" description="Basic and acidic residues" evidence="7">
    <location>
        <begin position="1"/>
        <end position="22"/>
    </location>
</feature>
<dbReference type="GO" id="GO:0015424">
    <property type="term" value="F:ABC-type amino acid transporter activity"/>
    <property type="evidence" value="ECO:0007669"/>
    <property type="project" value="InterPro"/>
</dbReference>
<dbReference type="STRING" id="749222.Nitsa_1705"/>
<dbReference type="PROSITE" id="PS00211">
    <property type="entry name" value="ABC_TRANSPORTER_1"/>
    <property type="match status" value="1"/>
</dbReference>
<dbReference type="PANTHER" id="PTHR43166">
    <property type="entry name" value="AMINO ACID IMPORT ATP-BINDING PROTEIN"/>
    <property type="match status" value="1"/>
</dbReference>
<name>E6X189_NITSE</name>
<evidence type="ECO:0000256" key="4">
    <source>
        <dbReference type="ARBA" id="ARBA00022840"/>
    </source>
</evidence>
<dbReference type="SMART" id="SM00382">
    <property type="entry name" value="AAA"/>
    <property type="match status" value="1"/>
</dbReference>
<evidence type="ECO:0000256" key="7">
    <source>
        <dbReference type="SAM" id="MobiDB-lite"/>
    </source>
</evidence>
<dbReference type="InterPro" id="IPR050086">
    <property type="entry name" value="MetN_ABC_transporter-like"/>
</dbReference>
<dbReference type="GO" id="GO:0005524">
    <property type="term" value="F:ATP binding"/>
    <property type="evidence" value="ECO:0007669"/>
    <property type="project" value="UniProtKB-KW"/>
</dbReference>
<dbReference type="OrthoDB" id="9809450at2"/>
<dbReference type="eggNOG" id="COG1126">
    <property type="taxonomic scope" value="Bacteria"/>
</dbReference>
<reference evidence="10" key="2">
    <citation type="submission" date="2011-01" db="EMBL/GenBank/DDBJ databases">
        <title>The complete genome of Nitratifractor salsuginis DSM 16511.</title>
        <authorList>
            <consortium name="US DOE Joint Genome Institute (JGI-PGF)"/>
            <person name="Lucas S."/>
            <person name="Copeland A."/>
            <person name="Lapidus A."/>
            <person name="Bruce D."/>
            <person name="Goodwin L."/>
            <person name="Pitluck S."/>
            <person name="Kyrpides N."/>
            <person name="Mavromatis K."/>
            <person name="Ivanova N."/>
            <person name="Mikhailova N."/>
            <person name="Zeytun A."/>
            <person name="Detter J.C."/>
            <person name="Tapia R."/>
            <person name="Han C."/>
            <person name="Land M."/>
            <person name="Hauser L."/>
            <person name="Markowitz V."/>
            <person name="Cheng J.-F."/>
            <person name="Hugenholtz P."/>
            <person name="Woyke T."/>
            <person name="Wu D."/>
            <person name="Tindall B."/>
            <person name="Schuetze A."/>
            <person name="Brambilla E."/>
            <person name="Klenk H.-P."/>
            <person name="Eisen J.A."/>
        </authorList>
    </citation>
    <scope>NUCLEOTIDE SEQUENCE [LARGE SCALE GENOMIC DNA]</scope>
    <source>
        <strain evidence="10">DSM 16511 / JCM 12458 / E9I37-1</strain>
    </source>
</reference>
<dbReference type="PROSITE" id="PS50893">
    <property type="entry name" value="ABC_TRANSPORTER_2"/>
    <property type="match status" value="1"/>
</dbReference>
<sequence length="287" mass="32605">MAKEQKTKSTIETQEENKKAESRLPAQAAEEKKGDKPKEKQLGEPIIQLQNVNKWYGDFHVLKDINLDVKKGEIVVVAGPSGSGKSTMIRCINRLEEYQEGSIKVNGIEVNNDVKNLRQVRSNVAMVFQHFNLFPHLTILENLTLAPVWVYKKPKKEAIETAMHYLEKVNIAEQANKYPNQLSGGQQQRVAIARALCKNPDIMLFDEPTSALDPEMIGEVLDVMMKLAEEGKTMVTVTHEMGFARKVADRVIFMDAGQIVEENDPETFFHHPESERLKLFLQQILNH</sequence>
<evidence type="ECO:0000256" key="1">
    <source>
        <dbReference type="ARBA" id="ARBA00005417"/>
    </source>
</evidence>
<reference evidence="9 10" key="1">
    <citation type="journal article" date="2011" name="Stand. Genomic Sci.">
        <title>Complete genome sequence of Nitratifractor salsuginis type strain (E9I37-1).</title>
        <authorList>
            <person name="Anderson I."/>
            <person name="Sikorski J."/>
            <person name="Zeytun A."/>
            <person name="Nolan M."/>
            <person name="Lapidus A."/>
            <person name="Lucas S."/>
            <person name="Hammon N."/>
            <person name="Deshpande S."/>
            <person name="Cheng J.F."/>
            <person name="Tapia R."/>
            <person name="Han C."/>
            <person name="Goodwin L."/>
            <person name="Pitluck S."/>
            <person name="Liolios K."/>
            <person name="Pagani I."/>
            <person name="Ivanova N."/>
            <person name="Huntemann M."/>
            <person name="Mavromatis K."/>
            <person name="Ovchinikova G."/>
            <person name="Pati A."/>
            <person name="Chen A."/>
            <person name="Palaniappan K."/>
            <person name="Land M."/>
            <person name="Hauser L."/>
            <person name="Brambilla E.M."/>
            <person name="Ngatchou-Djao O.D."/>
            <person name="Rohde M."/>
            <person name="Tindall B.J."/>
            <person name="Goker M."/>
            <person name="Detter J.C."/>
            <person name="Woyke T."/>
            <person name="Bristow J."/>
            <person name="Eisen J.A."/>
            <person name="Markowitz V."/>
            <person name="Hugenholtz P."/>
            <person name="Klenk H.P."/>
            <person name="Kyrpides N.C."/>
        </authorList>
    </citation>
    <scope>NUCLEOTIDE SEQUENCE [LARGE SCALE GENOMIC DNA]</scope>
    <source>
        <strain evidence="10">DSM 16511 / JCM 12458 / E9I37-1</strain>
    </source>
</reference>
<protein>
    <recommendedName>
        <fullName evidence="6">Probable ABC transporter ATP-binding protein PEB1C</fullName>
    </recommendedName>
</protein>
<dbReference type="InterPro" id="IPR003593">
    <property type="entry name" value="AAA+_ATPase"/>
</dbReference>
<feature type="region of interest" description="Disordered" evidence="7">
    <location>
        <begin position="1"/>
        <end position="42"/>
    </location>
</feature>
<dbReference type="SUPFAM" id="SSF52540">
    <property type="entry name" value="P-loop containing nucleoside triphosphate hydrolases"/>
    <property type="match status" value="1"/>
</dbReference>
<feature type="compositionally biased region" description="Basic and acidic residues" evidence="7">
    <location>
        <begin position="29"/>
        <end position="42"/>
    </location>
</feature>
<proteinExistence type="inferred from homology"/>
<keyword evidence="10" id="KW-1185">Reference proteome</keyword>
<dbReference type="AlphaFoldDB" id="E6X189"/>
<dbReference type="PANTHER" id="PTHR43166:SF4">
    <property type="entry name" value="PHOSPHONATES IMPORT ATP-BINDING PROTEIN PHNC"/>
    <property type="match status" value="1"/>
</dbReference>
<dbReference type="EMBL" id="CP002452">
    <property type="protein sequence ID" value="ADV46951.1"/>
    <property type="molecule type" value="Genomic_DNA"/>
</dbReference>
<evidence type="ECO:0000256" key="3">
    <source>
        <dbReference type="ARBA" id="ARBA00022741"/>
    </source>
</evidence>
<dbReference type="RefSeq" id="WP_013554637.1">
    <property type="nucleotide sequence ID" value="NC_014935.1"/>
</dbReference>
<gene>
    <name evidence="9" type="ordered locus">Nitsa_1705</name>
</gene>
<evidence type="ECO:0000256" key="5">
    <source>
        <dbReference type="ARBA" id="ARBA00053419"/>
    </source>
</evidence>
<evidence type="ECO:0000313" key="10">
    <source>
        <dbReference type="Proteomes" id="UP000008633"/>
    </source>
</evidence>
<dbReference type="FunFam" id="3.40.50.300:FF:000020">
    <property type="entry name" value="Amino acid ABC transporter ATP-binding component"/>
    <property type="match status" value="1"/>
</dbReference>
<dbReference type="KEGG" id="nsa:Nitsa_1705"/>
<evidence type="ECO:0000256" key="6">
    <source>
        <dbReference type="ARBA" id="ARBA00071748"/>
    </source>
</evidence>
<evidence type="ECO:0000256" key="2">
    <source>
        <dbReference type="ARBA" id="ARBA00022448"/>
    </source>
</evidence>
<dbReference type="InterPro" id="IPR003439">
    <property type="entry name" value="ABC_transporter-like_ATP-bd"/>
</dbReference>
<accession>E6X189</accession>
<dbReference type="InterPro" id="IPR030679">
    <property type="entry name" value="ABC_ATPase_HisP-typ"/>
</dbReference>
<keyword evidence="3" id="KW-0547">Nucleotide-binding</keyword>
<feature type="domain" description="ABC transporter" evidence="8">
    <location>
        <begin position="47"/>
        <end position="281"/>
    </location>
</feature>
<dbReference type="PIRSF" id="PIRSF039085">
    <property type="entry name" value="ABC_ATPase_HisP"/>
    <property type="match status" value="1"/>
</dbReference>
<dbReference type="GO" id="GO:0016887">
    <property type="term" value="F:ATP hydrolysis activity"/>
    <property type="evidence" value="ECO:0007669"/>
    <property type="project" value="InterPro"/>
</dbReference>
<keyword evidence="4 9" id="KW-0067">ATP-binding</keyword>
<keyword evidence="2" id="KW-0813">Transport</keyword>
<dbReference type="Proteomes" id="UP000008633">
    <property type="component" value="Chromosome"/>
</dbReference>
<dbReference type="Pfam" id="PF00005">
    <property type="entry name" value="ABC_tran"/>
    <property type="match status" value="1"/>
</dbReference>
<dbReference type="InterPro" id="IPR027417">
    <property type="entry name" value="P-loop_NTPase"/>
</dbReference>